<reference evidence="2 3" key="1">
    <citation type="submission" date="2019-07" db="EMBL/GenBank/DDBJ databases">
        <title>De Novo Assembly of kiwifruit Actinidia rufa.</title>
        <authorList>
            <person name="Sugita-Konishi S."/>
            <person name="Sato K."/>
            <person name="Mori E."/>
            <person name="Abe Y."/>
            <person name="Kisaki G."/>
            <person name="Hamano K."/>
            <person name="Suezawa K."/>
            <person name="Otani M."/>
            <person name="Fukuda T."/>
            <person name="Manabe T."/>
            <person name="Gomi K."/>
            <person name="Tabuchi M."/>
            <person name="Akimitsu K."/>
            <person name="Kataoka I."/>
        </authorList>
    </citation>
    <scope>NUCLEOTIDE SEQUENCE [LARGE SCALE GENOMIC DNA]</scope>
    <source>
        <strain evidence="3">cv. Fuchu</strain>
    </source>
</reference>
<keyword evidence="1" id="KW-0812">Transmembrane</keyword>
<evidence type="ECO:0000313" key="2">
    <source>
        <dbReference type="EMBL" id="GFZ08883.1"/>
    </source>
</evidence>
<gene>
    <name evidence="2" type="ORF">Acr_20g0006910</name>
</gene>
<accession>A0A7J0GDK1</accession>
<feature type="transmembrane region" description="Helical" evidence="1">
    <location>
        <begin position="52"/>
        <end position="74"/>
    </location>
</feature>
<keyword evidence="3" id="KW-1185">Reference proteome</keyword>
<evidence type="ECO:0000256" key="1">
    <source>
        <dbReference type="SAM" id="Phobius"/>
    </source>
</evidence>
<comment type="caution">
    <text evidence="2">The sequence shown here is derived from an EMBL/GenBank/DDBJ whole genome shotgun (WGS) entry which is preliminary data.</text>
</comment>
<sequence length="255" mass="27857">MNNFAYSLRLVAIELGAQISFLVSLGIECVTEIHPRLGSLKRPSLLTCGHGLAIRSVIHAYMSFILLLIPTFLWRCSMVISQLSAPLGSNRPEFCLEVALATLCTFSSSLSPLYQGVLGASKDERRGNQSIDTMADLWLCRYLQPFARLTVNGLAANIRIVRPTAGAVFEKQPSDCQVSRPEILERESVCVGAVKKNSDVQVTLSPNTPWDYWAVASHPSSSAVNAPSLLTNDISKLTMNLARMAVAFSHDCSEL</sequence>
<evidence type="ECO:0000313" key="3">
    <source>
        <dbReference type="Proteomes" id="UP000585474"/>
    </source>
</evidence>
<protein>
    <submittedName>
        <fullName evidence="2">Uncharacterized protein</fullName>
    </submittedName>
</protein>
<name>A0A7J0GDK1_9ERIC</name>
<keyword evidence="1" id="KW-0472">Membrane</keyword>
<organism evidence="2 3">
    <name type="scientific">Actinidia rufa</name>
    <dbReference type="NCBI Taxonomy" id="165716"/>
    <lineage>
        <taxon>Eukaryota</taxon>
        <taxon>Viridiplantae</taxon>
        <taxon>Streptophyta</taxon>
        <taxon>Embryophyta</taxon>
        <taxon>Tracheophyta</taxon>
        <taxon>Spermatophyta</taxon>
        <taxon>Magnoliopsida</taxon>
        <taxon>eudicotyledons</taxon>
        <taxon>Gunneridae</taxon>
        <taxon>Pentapetalae</taxon>
        <taxon>asterids</taxon>
        <taxon>Ericales</taxon>
        <taxon>Actinidiaceae</taxon>
        <taxon>Actinidia</taxon>
    </lineage>
</organism>
<keyword evidence="1" id="KW-1133">Transmembrane helix</keyword>
<dbReference type="AlphaFoldDB" id="A0A7J0GDK1"/>
<dbReference type="Proteomes" id="UP000585474">
    <property type="component" value="Unassembled WGS sequence"/>
</dbReference>
<dbReference type="EMBL" id="BJWL01000020">
    <property type="protein sequence ID" value="GFZ08883.1"/>
    <property type="molecule type" value="Genomic_DNA"/>
</dbReference>
<proteinExistence type="predicted"/>